<dbReference type="EMBL" id="JAIBOA010000011">
    <property type="protein sequence ID" value="MBW8484331.1"/>
    <property type="molecule type" value="Genomic_DNA"/>
</dbReference>
<dbReference type="Pfam" id="PF13649">
    <property type="entry name" value="Methyltransf_25"/>
    <property type="match status" value="1"/>
</dbReference>
<feature type="domain" description="Methyltransferase" evidence="3">
    <location>
        <begin position="31"/>
        <end position="124"/>
    </location>
</feature>
<dbReference type="GO" id="GO:0008168">
    <property type="term" value="F:methyltransferase activity"/>
    <property type="evidence" value="ECO:0007669"/>
    <property type="project" value="UniProtKB-KW"/>
</dbReference>
<dbReference type="GO" id="GO:0032259">
    <property type="term" value="P:methylation"/>
    <property type="evidence" value="ECO:0007669"/>
    <property type="project" value="UniProtKB-KW"/>
</dbReference>
<protein>
    <submittedName>
        <fullName evidence="4">Methyltransferase domain-containing protein</fullName>
    </submittedName>
</protein>
<proteinExistence type="predicted"/>
<dbReference type="SUPFAM" id="SSF53335">
    <property type="entry name" value="S-adenosyl-L-methionine-dependent methyltransferases"/>
    <property type="match status" value="1"/>
</dbReference>
<dbReference type="PANTHER" id="PTHR43861">
    <property type="entry name" value="TRANS-ACONITATE 2-METHYLTRANSFERASE-RELATED"/>
    <property type="match status" value="1"/>
</dbReference>
<keyword evidence="5" id="KW-1185">Reference proteome</keyword>
<evidence type="ECO:0000256" key="2">
    <source>
        <dbReference type="ARBA" id="ARBA00022679"/>
    </source>
</evidence>
<reference evidence="4 5" key="1">
    <citation type="submission" date="2021-07" db="EMBL/GenBank/DDBJ databases">
        <title>Actinomadura sp. PM05-2 isolated from lichen.</title>
        <authorList>
            <person name="Somphong A."/>
            <person name="Phongsopitanun W."/>
            <person name="Tanasupawat S."/>
            <person name="Peongsungnone V."/>
        </authorList>
    </citation>
    <scope>NUCLEOTIDE SEQUENCE [LARGE SCALE GENOMIC DNA]</scope>
    <source>
        <strain evidence="4 5">PM05-2</strain>
    </source>
</reference>
<gene>
    <name evidence="4" type="ORF">K1Y72_18255</name>
</gene>
<evidence type="ECO:0000259" key="3">
    <source>
        <dbReference type="Pfam" id="PF13649"/>
    </source>
</evidence>
<name>A0ABS7FVM4_9ACTN</name>
<accession>A0ABS7FVM4</accession>
<dbReference type="Proteomes" id="UP000774570">
    <property type="component" value="Unassembled WGS sequence"/>
</dbReference>
<keyword evidence="2" id="KW-0808">Transferase</keyword>
<evidence type="ECO:0000313" key="5">
    <source>
        <dbReference type="Proteomes" id="UP000774570"/>
    </source>
</evidence>
<dbReference type="Gene3D" id="3.40.50.150">
    <property type="entry name" value="Vaccinia Virus protein VP39"/>
    <property type="match status" value="1"/>
</dbReference>
<comment type="caution">
    <text evidence="4">The sequence shown here is derived from an EMBL/GenBank/DDBJ whole genome shotgun (WGS) entry which is preliminary data.</text>
</comment>
<evidence type="ECO:0000256" key="1">
    <source>
        <dbReference type="ARBA" id="ARBA00022603"/>
    </source>
</evidence>
<evidence type="ECO:0000313" key="4">
    <source>
        <dbReference type="EMBL" id="MBW8484331.1"/>
    </source>
</evidence>
<dbReference type="RefSeq" id="WP_220167568.1">
    <property type="nucleotide sequence ID" value="NZ_JAIBOA010000011.1"/>
</dbReference>
<sequence length="252" mass="26575">MRHLASGYDAELERHGRALRRAWGVRAGDRVLDVGCGAGRTTRDAARAAGTGEALGVDVASAAVERARALAEGLPNVAFECADAQVHPFPGAYFDVAVSRFGTMFFADPAAAFANIGRALRPGGRLVMMVWQAAEANAWDVAVRRALATSPGTGPDPFSLADPAAVERLLAGAGFTGTAFADVREPVYYGPDVDAALAWVRGFVSTREALERMGPADAERALGRLRATLAAHLGEDGVLFDSRAWIVTARRP</sequence>
<dbReference type="CDD" id="cd02440">
    <property type="entry name" value="AdoMet_MTases"/>
    <property type="match status" value="1"/>
</dbReference>
<dbReference type="InterPro" id="IPR029063">
    <property type="entry name" value="SAM-dependent_MTases_sf"/>
</dbReference>
<dbReference type="PANTHER" id="PTHR43861:SF1">
    <property type="entry name" value="TRANS-ACONITATE 2-METHYLTRANSFERASE"/>
    <property type="match status" value="1"/>
</dbReference>
<keyword evidence="1 4" id="KW-0489">Methyltransferase</keyword>
<organism evidence="4 5">
    <name type="scientific">Actinomadura parmotrematis</name>
    <dbReference type="NCBI Taxonomy" id="2864039"/>
    <lineage>
        <taxon>Bacteria</taxon>
        <taxon>Bacillati</taxon>
        <taxon>Actinomycetota</taxon>
        <taxon>Actinomycetes</taxon>
        <taxon>Streptosporangiales</taxon>
        <taxon>Thermomonosporaceae</taxon>
        <taxon>Actinomadura</taxon>
    </lineage>
</organism>
<dbReference type="InterPro" id="IPR041698">
    <property type="entry name" value="Methyltransf_25"/>
</dbReference>